<comment type="caution">
    <text evidence="4">The sequence shown here is derived from an EMBL/GenBank/DDBJ whole genome shotgun (WGS) entry which is preliminary data.</text>
</comment>
<accession>A0AAI8VZ59</accession>
<keyword evidence="5" id="KW-1185">Reference proteome</keyword>
<sequence length="475" mass="51874">MAPAKKRAAAANRASKPAETTTRRTSGRTTTAAAAKATKAKAPARKALAEKTNNIPETTAQGKGRGRKRPAAEELETPDTEEQDEIVSDAGAQPKGARGRPRATKAQKVSEPEDEPTELEPEPVAPPAAKRGRKPKTKVASPPAEKEIPETHQPEDEIPETQPTEELDLSMEEDELVDELPPTYNRGVSSLQRTRPPVPSSASQRPMQTKDSDLHDPSLRRRIGDLTKEHESLRAKYAQLHDIGINEAERNYDRLKKQGEEKASTGNQLIATLKAQLSTQTELAKESQQLRQQLEASQSKVEELQSKISDLNGSLTEAKAETKTLSTKLGAARTAASTSAKVPGSAIKGANANGRLVAANAEAAAQLALTKENLYGDLTGLLICGVKREHNEDVFDCVQTGRNTTLHFKLAIGVDGSSEKHDDAQFMYIPQLDPKNDQDLIDMLPDYLVEEITFPRLHAAKFYQRVMKTLTERPE</sequence>
<organism evidence="4 5">
    <name type="scientific">Anthostomella pinea</name>
    <dbReference type="NCBI Taxonomy" id="933095"/>
    <lineage>
        <taxon>Eukaryota</taxon>
        <taxon>Fungi</taxon>
        <taxon>Dikarya</taxon>
        <taxon>Ascomycota</taxon>
        <taxon>Pezizomycotina</taxon>
        <taxon>Sordariomycetes</taxon>
        <taxon>Xylariomycetidae</taxon>
        <taxon>Xylariales</taxon>
        <taxon>Xylariaceae</taxon>
        <taxon>Anthostomella</taxon>
    </lineage>
</organism>
<dbReference type="GO" id="GO:0005730">
    <property type="term" value="C:nucleolus"/>
    <property type="evidence" value="ECO:0007669"/>
    <property type="project" value="TreeGrafter"/>
</dbReference>
<proteinExistence type="predicted"/>
<name>A0AAI8VZ59_9PEZI</name>
<dbReference type="CDD" id="cd23787">
    <property type="entry name" value="RWD_CSM1"/>
    <property type="match status" value="1"/>
</dbReference>
<dbReference type="PANTHER" id="PTHR28006">
    <property type="entry name" value="MONOPOLIN COMPLEX SUBUNIT CSM1"/>
    <property type="match status" value="1"/>
</dbReference>
<evidence type="ECO:0000256" key="1">
    <source>
        <dbReference type="SAM" id="Coils"/>
    </source>
</evidence>
<dbReference type="GO" id="GO:0045144">
    <property type="term" value="P:meiotic sister chromatid segregation"/>
    <property type="evidence" value="ECO:0007669"/>
    <property type="project" value="TreeGrafter"/>
</dbReference>
<evidence type="ECO:0000256" key="2">
    <source>
        <dbReference type="SAM" id="MobiDB-lite"/>
    </source>
</evidence>
<feature type="region of interest" description="Disordered" evidence="2">
    <location>
        <begin position="1"/>
        <end position="218"/>
    </location>
</feature>
<dbReference type="InterPro" id="IPR040349">
    <property type="entry name" value="Csm1/Pcs1"/>
</dbReference>
<dbReference type="Gene3D" id="1.10.287.1490">
    <property type="match status" value="1"/>
</dbReference>
<dbReference type="GO" id="GO:1990644">
    <property type="term" value="F:microtubule site clamp"/>
    <property type="evidence" value="ECO:0007669"/>
    <property type="project" value="TreeGrafter"/>
</dbReference>
<dbReference type="AlphaFoldDB" id="A0AAI8VZ59"/>
<protein>
    <submittedName>
        <fullName evidence="4">Uu.00g018710.m01.CDS01</fullName>
    </submittedName>
</protein>
<reference evidence="4" key="1">
    <citation type="submission" date="2023-10" db="EMBL/GenBank/DDBJ databases">
        <authorList>
            <person name="Hackl T."/>
        </authorList>
    </citation>
    <scope>NUCLEOTIDE SEQUENCE</scope>
</reference>
<feature type="compositionally biased region" description="Acidic residues" evidence="2">
    <location>
        <begin position="73"/>
        <end position="87"/>
    </location>
</feature>
<dbReference type="GO" id="GO:0072686">
    <property type="term" value="C:mitotic spindle"/>
    <property type="evidence" value="ECO:0007669"/>
    <property type="project" value="TreeGrafter"/>
</dbReference>
<dbReference type="EMBL" id="CAUWAG010000020">
    <property type="protein sequence ID" value="CAJ2513752.1"/>
    <property type="molecule type" value="Genomic_DNA"/>
</dbReference>
<gene>
    <name evidence="4" type="ORF">KHLLAP_LOCUS14220</name>
</gene>
<dbReference type="FunFam" id="3.90.1150.80:FF:000001">
    <property type="entry name" value="Chromosome segregation protein (Pcs1)"/>
    <property type="match status" value="1"/>
</dbReference>
<evidence type="ECO:0000259" key="3">
    <source>
        <dbReference type="Pfam" id="PF12539"/>
    </source>
</evidence>
<dbReference type="InterPro" id="IPR038608">
    <property type="entry name" value="Csm1/Pcs1_C_sf"/>
</dbReference>
<dbReference type="Pfam" id="PF12539">
    <property type="entry name" value="Csm1"/>
    <property type="match status" value="1"/>
</dbReference>
<feature type="compositionally biased region" description="Polar residues" evidence="2">
    <location>
        <begin position="51"/>
        <end position="61"/>
    </location>
</feature>
<feature type="compositionally biased region" description="Low complexity" evidence="2">
    <location>
        <begin position="9"/>
        <end position="37"/>
    </location>
</feature>
<feature type="coiled-coil region" evidence="1">
    <location>
        <begin position="238"/>
        <end position="321"/>
    </location>
</feature>
<dbReference type="GO" id="GO:0033551">
    <property type="term" value="C:monopolin complex"/>
    <property type="evidence" value="ECO:0007669"/>
    <property type="project" value="InterPro"/>
</dbReference>
<feature type="compositionally biased region" description="Acidic residues" evidence="2">
    <location>
        <begin position="112"/>
        <end position="121"/>
    </location>
</feature>
<dbReference type="PANTHER" id="PTHR28006:SF1">
    <property type="entry name" value="MONOPOLIN COMPLEX SUBUNIT CSM1"/>
    <property type="match status" value="1"/>
</dbReference>
<dbReference type="Gene3D" id="3.90.1150.80">
    <property type="match status" value="1"/>
</dbReference>
<feature type="compositionally biased region" description="Basic and acidic residues" evidence="2">
    <location>
        <begin position="208"/>
        <end position="218"/>
    </location>
</feature>
<dbReference type="Proteomes" id="UP001295740">
    <property type="component" value="Unassembled WGS sequence"/>
</dbReference>
<dbReference type="InterPro" id="IPR020981">
    <property type="entry name" value="Csm1/Pcs1_C"/>
</dbReference>
<evidence type="ECO:0000313" key="5">
    <source>
        <dbReference type="Proteomes" id="UP001295740"/>
    </source>
</evidence>
<feature type="compositionally biased region" description="Basic and acidic residues" evidence="2">
    <location>
        <begin position="144"/>
        <end position="155"/>
    </location>
</feature>
<feature type="domain" description="Monopolin complex subunit Csm1/Pcs1 C-terminal" evidence="3">
    <location>
        <begin position="370"/>
        <end position="456"/>
    </location>
</feature>
<dbReference type="GO" id="GO:0034506">
    <property type="term" value="C:chromosome, centromeric core domain"/>
    <property type="evidence" value="ECO:0007669"/>
    <property type="project" value="TreeGrafter"/>
</dbReference>
<keyword evidence="1" id="KW-0175">Coiled coil</keyword>
<dbReference type="GO" id="GO:0051315">
    <property type="term" value="P:attachment of mitotic spindle microtubules to kinetochore"/>
    <property type="evidence" value="ECO:0007669"/>
    <property type="project" value="TreeGrafter"/>
</dbReference>
<evidence type="ECO:0000313" key="4">
    <source>
        <dbReference type="EMBL" id="CAJ2513752.1"/>
    </source>
</evidence>
<feature type="compositionally biased region" description="Acidic residues" evidence="2">
    <location>
        <begin position="156"/>
        <end position="178"/>
    </location>
</feature>